<proteinExistence type="inferred from homology"/>
<evidence type="ECO:0000313" key="4">
    <source>
        <dbReference type="Proteomes" id="UP000606490"/>
    </source>
</evidence>
<sequence length="323" mass="33455">MARNFARVLLAATLALLAIPDARAAWPERPITLLVASPSGSPVDVVARLIGPGMAAAFGQPVVVQNVPGSAGVIGVERLTRSAPDGYTLGLSGDAAVVVRVSMEPPPPYDPRRDLAPISLLAAAPNLLFVANGVPARDVQELVALARARPGALSFAHTGPGTSQHIAGELLRQMASIDIVGVSYNNVGAQMQDVLAERVTMTFASAVTTLPRIRAGEGRALGVSSAERIAAAPEIPTVAEQGFPGFAAAAWFGLLAPAGTPLAVVDRVHRDAVAALRAPALQSRLQELGIQPVGGTPTEFSELIDREIPRMAAVLEGARLRAR</sequence>
<dbReference type="PANTHER" id="PTHR42928:SF5">
    <property type="entry name" value="BLR1237 PROTEIN"/>
    <property type="match status" value="1"/>
</dbReference>
<dbReference type="Proteomes" id="UP000606490">
    <property type="component" value="Unassembled WGS sequence"/>
</dbReference>
<reference evidence="3 4" key="1">
    <citation type="submission" date="2021-01" db="EMBL/GenBank/DDBJ databases">
        <title>Belnapia mucosa sp. nov. and Belnapia arida sp. nov., isolated from the Tabernas Desert (Almeria, Spain).</title>
        <authorList>
            <person name="Molina-Menor E."/>
            <person name="Vidal-Verdu A."/>
            <person name="Calonge A."/>
            <person name="Satari L."/>
            <person name="Pereto Magraner J."/>
            <person name="Porcar Miralles M."/>
        </authorList>
    </citation>
    <scope>NUCLEOTIDE SEQUENCE [LARGE SCALE GENOMIC DNA]</scope>
    <source>
        <strain evidence="3 4">T6</strain>
    </source>
</reference>
<organism evidence="3 4">
    <name type="scientific">Belnapia mucosa</name>
    <dbReference type="NCBI Taxonomy" id="2804532"/>
    <lineage>
        <taxon>Bacteria</taxon>
        <taxon>Pseudomonadati</taxon>
        <taxon>Pseudomonadota</taxon>
        <taxon>Alphaproteobacteria</taxon>
        <taxon>Acetobacterales</taxon>
        <taxon>Roseomonadaceae</taxon>
        <taxon>Belnapia</taxon>
    </lineage>
</organism>
<dbReference type="Gene3D" id="3.40.190.150">
    <property type="entry name" value="Bordetella uptake gene, domain 1"/>
    <property type="match status" value="1"/>
</dbReference>
<name>A0ABS1VE30_9PROT</name>
<keyword evidence="2" id="KW-0732">Signal</keyword>
<dbReference type="InterPro" id="IPR005064">
    <property type="entry name" value="BUG"/>
</dbReference>
<dbReference type="InterPro" id="IPR042100">
    <property type="entry name" value="Bug_dom1"/>
</dbReference>
<evidence type="ECO:0000256" key="1">
    <source>
        <dbReference type="ARBA" id="ARBA00006987"/>
    </source>
</evidence>
<dbReference type="EMBL" id="JAEUXJ010000037">
    <property type="protein sequence ID" value="MBL6459396.1"/>
    <property type="molecule type" value="Genomic_DNA"/>
</dbReference>
<gene>
    <name evidence="3" type="ORF">JMJ55_29195</name>
</gene>
<feature type="signal peptide" evidence="2">
    <location>
        <begin position="1"/>
        <end position="24"/>
    </location>
</feature>
<evidence type="ECO:0000313" key="3">
    <source>
        <dbReference type="EMBL" id="MBL6459396.1"/>
    </source>
</evidence>
<evidence type="ECO:0000256" key="2">
    <source>
        <dbReference type="SAM" id="SignalP"/>
    </source>
</evidence>
<dbReference type="Pfam" id="PF03401">
    <property type="entry name" value="TctC"/>
    <property type="match status" value="1"/>
</dbReference>
<feature type="chain" id="PRO_5045637726" evidence="2">
    <location>
        <begin position="25"/>
        <end position="323"/>
    </location>
</feature>
<comment type="similarity">
    <text evidence="1">Belongs to the UPF0065 (bug) family.</text>
</comment>
<dbReference type="SUPFAM" id="SSF53850">
    <property type="entry name" value="Periplasmic binding protein-like II"/>
    <property type="match status" value="1"/>
</dbReference>
<dbReference type="RefSeq" id="WP_202829130.1">
    <property type="nucleotide sequence ID" value="NZ_JAEUXJ010000037.1"/>
</dbReference>
<dbReference type="PANTHER" id="PTHR42928">
    <property type="entry name" value="TRICARBOXYLATE-BINDING PROTEIN"/>
    <property type="match status" value="1"/>
</dbReference>
<keyword evidence="4" id="KW-1185">Reference proteome</keyword>
<dbReference type="PIRSF" id="PIRSF017082">
    <property type="entry name" value="YflP"/>
    <property type="match status" value="1"/>
</dbReference>
<protein>
    <submittedName>
        <fullName evidence="3">Tripartite tricarboxylate transporter substrate binding protein</fullName>
    </submittedName>
</protein>
<comment type="caution">
    <text evidence="3">The sequence shown here is derived from an EMBL/GenBank/DDBJ whole genome shotgun (WGS) entry which is preliminary data.</text>
</comment>
<accession>A0ABS1VE30</accession>
<dbReference type="Gene3D" id="3.40.190.10">
    <property type="entry name" value="Periplasmic binding protein-like II"/>
    <property type="match status" value="1"/>
</dbReference>